<gene>
    <name evidence="2" type="ORF">EHQ17_04645</name>
</gene>
<accession>A0A5F1YH09</accession>
<evidence type="ECO:0000259" key="1">
    <source>
        <dbReference type="Pfam" id="PF13614"/>
    </source>
</evidence>
<feature type="domain" description="AAA" evidence="1">
    <location>
        <begin position="13"/>
        <end position="184"/>
    </location>
</feature>
<sequence length="257" mass="28352">MKTKIFKIGRAVIICFIAHKGGVGKTTVAMGLGQALITLGKKVLLMDLEENNNLSDVGLNSHPDYPAKLQKKNWYTVLSGAHDLKDVIWTGLAHGFDLIPTVGLTEAANGMFRGDPSLSIRLEQQIHELDYDFIIMDLSPLVNGITEFALSVSDLILAPVEFDTQGLSGIVRLTNHYKKIDPALIKPLRVVRNNITASKEEALKRIVSKVGLTPTEAVIYKSESLLNSKNAKEPFSTKHRSFEAFMELAQEIVREVA</sequence>
<dbReference type="Pfam" id="PF13614">
    <property type="entry name" value="AAA_31"/>
    <property type="match status" value="1"/>
</dbReference>
<protein>
    <submittedName>
        <fullName evidence="2">ParA family protein</fullName>
    </submittedName>
</protein>
<proteinExistence type="predicted"/>
<dbReference type="InterPro" id="IPR050678">
    <property type="entry name" value="DNA_Partitioning_ATPase"/>
</dbReference>
<organism evidence="2 3">
    <name type="scientific">Leptospira gomenensis</name>
    <dbReference type="NCBI Taxonomy" id="2484974"/>
    <lineage>
        <taxon>Bacteria</taxon>
        <taxon>Pseudomonadati</taxon>
        <taxon>Spirochaetota</taxon>
        <taxon>Spirochaetia</taxon>
        <taxon>Leptospirales</taxon>
        <taxon>Leptospiraceae</taxon>
        <taxon>Leptospira</taxon>
    </lineage>
</organism>
<dbReference type="OrthoDB" id="350304at2"/>
<keyword evidence="3" id="KW-1185">Reference proteome</keyword>
<dbReference type="Gene3D" id="3.40.50.300">
    <property type="entry name" value="P-loop containing nucleotide triphosphate hydrolases"/>
    <property type="match status" value="1"/>
</dbReference>
<dbReference type="AlphaFoldDB" id="A0A5F1YH09"/>
<dbReference type="SUPFAM" id="SSF52540">
    <property type="entry name" value="P-loop containing nucleoside triphosphate hydrolases"/>
    <property type="match status" value="1"/>
</dbReference>
<name>A0A5F1YH09_9LEPT</name>
<dbReference type="Proteomes" id="UP000298277">
    <property type="component" value="Unassembled WGS sequence"/>
</dbReference>
<reference evidence="2" key="1">
    <citation type="journal article" date="2019" name="PLoS Negl. Trop. Dis.">
        <title>Revisiting the worldwide diversity of Leptospira species in the environment.</title>
        <authorList>
            <person name="Vincent A.T."/>
            <person name="Schiettekatte O."/>
            <person name="Bourhy P."/>
            <person name="Veyrier F.J."/>
            <person name="Picardeau M."/>
        </authorList>
    </citation>
    <scope>NUCLEOTIDE SEQUENCE [LARGE SCALE GENOMIC DNA]</scope>
    <source>
        <strain evidence="2">201800299</strain>
    </source>
</reference>
<dbReference type="InterPro" id="IPR027417">
    <property type="entry name" value="P-loop_NTPase"/>
</dbReference>
<dbReference type="CDD" id="cd02042">
    <property type="entry name" value="ParAB_family"/>
    <property type="match status" value="1"/>
</dbReference>
<dbReference type="PANTHER" id="PTHR13696:SF99">
    <property type="entry name" value="COBYRINIC ACID AC-DIAMIDE SYNTHASE"/>
    <property type="match status" value="1"/>
</dbReference>
<comment type="caution">
    <text evidence="2">The sequence shown here is derived from an EMBL/GenBank/DDBJ whole genome shotgun (WGS) entry which is preliminary data.</text>
</comment>
<dbReference type="EMBL" id="RQFA01000024">
    <property type="protein sequence ID" value="TGK36223.1"/>
    <property type="molecule type" value="Genomic_DNA"/>
</dbReference>
<evidence type="ECO:0000313" key="2">
    <source>
        <dbReference type="EMBL" id="TGK36223.1"/>
    </source>
</evidence>
<dbReference type="InterPro" id="IPR025669">
    <property type="entry name" value="AAA_dom"/>
</dbReference>
<dbReference type="PANTHER" id="PTHR13696">
    <property type="entry name" value="P-LOOP CONTAINING NUCLEOSIDE TRIPHOSPHATE HYDROLASE"/>
    <property type="match status" value="1"/>
</dbReference>
<evidence type="ECO:0000313" key="3">
    <source>
        <dbReference type="Proteomes" id="UP000298277"/>
    </source>
</evidence>